<dbReference type="Pfam" id="PF05485">
    <property type="entry name" value="THAP"/>
    <property type="match status" value="1"/>
</dbReference>
<evidence type="ECO:0000256" key="2">
    <source>
        <dbReference type="ARBA" id="ARBA00022771"/>
    </source>
</evidence>
<name>A0A8S3X2L2_PARAO</name>
<dbReference type="Proteomes" id="UP000691718">
    <property type="component" value="Unassembled WGS sequence"/>
</dbReference>
<evidence type="ECO:0000256" key="1">
    <source>
        <dbReference type="ARBA" id="ARBA00022723"/>
    </source>
</evidence>
<keyword evidence="1" id="KW-0479">Metal-binding</keyword>
<dbReference type="GO" id="GO:0008270">
    <property type="term" value="F:zinc ion binding"/>
    <property type="evidence" value="ECO:0007669"/>
    <property type="project" value="UniProtKB-KW"/>
</dbReference>
<protein>
    <submittedName>
        <fullName evidence="7">(apollo) hypothetical protein</fullName>
    </submittedName>
</protein>
<dbReference type="AlphaFoldDB" id="A0A8S3X2L2"/>
<evidence type="ECO:0000256" key="4">
    <source>
        <dbReference type="ARBA" id="ARBA00023125"/>
    </source>
</evidence>
<accession>A0A8S3X2L2</accession>
<keyword evidence="8" id="KW-1185">Reference proteome</keyword>
<feature type="domain" description="THAP-type" evidence="6">
    <location>
        <begin position="1"/>
        <end position="57"/>
    </location>
</feature>
<proteinExistence type="predicted"/>
<evidence type="ECO:0000313" key="8">
    <source>
        <dbReference type="Proteomes" id="UP000691718"/>
    </source>
</evidence>
<comment type="caution">
    <text evidence="7">The sequence shown here is derived from an EMBL/GenBank/DDBJ whole genome shotgun (WGS) entry which is preliminary data.</text>
</comment>
<organism evidence="7 8">
    <name type="scientific">Parnassius apollo</name>
    <name type="common">Apollo butterfly</name>
    <name type="synonym">Papilio apollo</name>
    <dbReference type="NCBI Taxonomy" id="110799"/>
    <lineage>
        <taxon>Eukaryota</taxon>
        <taxon>Metazoa</taxon>
        <taxon>Ecdysozoa</taxon>
        <taxon>Arthropoda</taxon>
        <taxon>Hexapoda</taxon>
        <taxon>Insecta</taxon>
        <taxon>Pterygota</taxon>
        <taxon>Neoptera</taxon>
        <taxon>Endopterygota</taxon>
        <taxon>Lepidoptera</taxon>
        <taxon>Glossata</taxon>
        <taxon>Ditrysia</taxon>
        <taxon>Papilionoidea</taxon>
        <taxon>Papilionidae</taxon>
        <taxon>Parnassiinae</taxon>
        <taxon>Parnassini</taxon>
        <taxon>Parnassius</taxon>
        <taxon>Parnassius</taxon>
    </lineage>
</organism>
<dbReference type="EMBL" id="CAJQZP010000929">
    <property type="protein sequence ID" value="CAG4996736.1"/>
    <property type="molecule type" value="Genomic_DNA"/>
</dbReference>
<dbReference type="PROSITE" id="PS50950">
    <property type="entry name" value="ZF_THAP"/>
    <property type="match status" value="1"/>
</dbReference>
<evidence type="ECO:0000259" key="6">
    <source>
        <dbReference type="PROSITE" id="PS50950"/>
    </source>
</evidence>
<evidence type="ECO:0000256" key="3">
    <source>
        <dbReference type="ARBA" id="ARBA00022833"/>
    </source>
</evidence>
<dbReference type="GO" id="GO:0003677">
    <property type="term" value="F:DNA binding"/>
    <property type="evidence" value="ECO:0007669"/>
    <property type="project" value="UniProtKB-UniRule"/>
</dbReference>
<keyword evidence="4 5" id="KW-0238">DNA-binding</keyword>
<dbReference type="InterPro" id="IPR006612">
    <property type="entry name" value="THAP_Znf"/>
</dbReference>
<sequence>MASRFPSNLTERNKWLNNVELKRPFFEKAKICNLHFKSTNYMIKWKRLRQGVTPFLNEIADCSLVQSNEKYATSAVSKRTWETMLDVPSCSHES</sequence>
<evidence type="ECO:0000313" key="7">
    <source>
        <dbReference type="EMBL" id="CAG4996736.1"/>
    </source>
</evidence>
<keyword evidence="3" id="KW-0862">Zinc</keyword>
<dbReference type="OrthoDB" id="5982876at2759"/>
<evidence type="ECO:0000256" key="5">
    <source>
        <dbReference type="PROSITE-ProRule" id="PRU00309"/>
    </source>
</evidence>
<keyword evidence="2 5" id="KW-0863">Zinc-finger</keyword>
<gene>
    <name evidence="7" type="ORF">PAPOLLO_LOCUS13062</name>
</gene>
<reference evidence="7" key="1">
    <citation type="submission" date="2021-04" db="EMBL/GenBank/DDBJ databases">
        <authorList>
            <person name="Tunstrom K."/>
        </authorList>
    </citation>
    <scope>NUCLEOTIDE SEQUENCE</scope>
</reference>